<dbReference type="InterPro" id="IPR046791">
    <property type="entry name" value="Polycystin_dom"/>
</dbReference>
<dbReference type="Pfam" id="PF02010">
    <property type="entry name" value="REJ"/>
    <property type="match status" value="1"/>
</dbReference>
<evidence type="ECO:0000313" key="9">
    <source>
        <dbReference type="EMBL" id="KAK3089964.1"/>
    </source>
</evidence>
<dbReference type="Gene3D" id="2.60.60.20">
    <property type="entry name" value="PLAT/LH2 domain"/>
    <property type="match status" value="1"/>
</dbReference>
<accession>A0AA89BT15</accession>
<dbReference type="SUPFAM" id="SSF49723">
    <property type="entry name" value="Lipase/lipooxygenase domain (PLAT/LH2 domain)"/>
    <property type="match status" value="1"/>
</dbReference>
<reference evidence="9" key="1">
    <citation type="submission" date="2019-08" db="EMBL/GenBank/DDBJ databases">
        <title>The improved chromosome-level genome for the pearl oyster Pinctada fucata martensii using PacBio sequencing and Hi-C.</title>
        <authorList>
            <person name="Zheng Z."/>
        </authorList>
    </citation>
    <scope>NUCLEOTIDE SEQUENCE</scope>
    <source>
        <strain evidence="9">ZZ-2019</strain>
        <tissue evidence="9">Adductor muscle</tissue>
    </source>
</reference>
<keyword evidence="3 6" id="KW-0812">Transmembrane</keyword>
<proteinExistence type="inferred from homology"/>
<sequence>IPKQFSGPAFGENYMTENDALAFYSVANIHIFPTAQLDSRYSGHREWTLFRITETGNETLLDYKNDNSLSYAIGPGDLSDGLHKLYLTFYTFNNSVEYVHGWMYLESIYPPPRVFIQGGSGKVSGPGEIKFDARSGSYDLLLGPGHPESLNFTWSCHEFPTTKLDELIGININPKYIYLNDGEQVNITWSTFDTVLNMSDWVSSASLFTNIGLISQTALDHDFYLFNTVMDKRADMTCQSILASPNDCPESFNGSDTCLIYFNTSFSCAIPTGYFCYNNIRSPIRCEGSVYNGGNQSCIDYLKDSCDAKAEYNSKVWNGTEYDHVMETYVFENLLAHIKQMSIDLRQRSQYLIGGSMAFGFKLGAAMVTETNDLSTRLKSHSDKLVGLRRLMLDLENLSGGIRFRNSGMTSFSDYLTTWHNLTDRSATLPSTLYEFYQNTTLYNAATLKTLEEDTERLTALYEGLFANDSCPGFSGNSKGYAEIHTNGSAGGDIRGFIVTVKANVGESRSYMTFQQSLQIQSPLNTTPTDSRHQVNGGIPKLEIQCRLNCKQKVASTSVLSLRAVCATCSFYEMRNATFFWNFQKIDMYYRDTQNFSKWRNGLETDINSEKFVLSAHTLDPGKHYLISVYMYLENGSSALSMMIIETTQPPYSYTGVKCEISKEGNNTVDIKLFGWMDEGYRDERDPDLDWKEQLTFRVLQRDSKTGLSTLLYFGGEKWLRNITLNEGYIEDNYLVEVYIQIFDTFDDYADCVLKSIQIYPLEIESLTSSMDKIESALLSGNAKVVSMITETAANSTVNEEFPPALVDDPAQWTSIGTFPSGSNDSSVTFEDLLNSLDSSKNESAKKLYSETLEKYSSSMTSSIQNLEMYDVVSLRQNTHALGTLMSNKDLLVDEILVSSVNSSLKIIDKLRQFQEESIFPVFEEYYGASDDLVRALDKALDGLVPALDADIPDTSKLSDLQNDLQKQEEFAVTDTNFTTAERAFLLSLLTAEHQRDLSASIDLADDLVPEMETVLTKLGTVLDGISYRKQLPIYVEKEGLKSSLNQLNSIDLKASSIGIGNSMVRLDPKSNTSVKDYSIQVSTLSKSPYIWNSDTKSISSDTVVINVLNESTPLPATVKLRNKNHAVTGKDVILAFPTDNNTRVYQVFSVKIYWKSPTDNLFVSVDAPTDKLNHTVYIKRDTTPTETDFDWSHNVVSSDWTNTSFTVMVPGRLCDSPCIVYSAIHVYGDNEIIQRLASKVANNITATSYLWTNDPSNTTTESTHLADYTVKTWTSGCRNWNPSTNTWDKSSCYVTSESSITDTVCHCAQPIGTTFASTFYVPPNTIDFSTVFSKFDLISNGAVFGTVIALVLLYLLLLIWAVRKDKQDAAKGFETASVRRFVMTTPKCIGDLSYLNIWHDNSGKGNQASWNLKKMVVDDIQTGESMEWGKHKSEEWLKCFFLSWIESLLLIDPIKVASVEQYYEWLYNTLLPFAFAEYWYNSDKMNTNERGFMDDLVNYRVGPIRLRQLRAKEVECLVPIMSNLQCYDDYSVFREDTTDYCEGWETQNCSAYVTYEHLSLESWRFTSSKDIWGMPVTGEISTYGGGGYIAELGVNLELSRMILDDLQKYEWIDRKTRAVVTEFTIYNANVNLFTYFSLLTELPEFGGIVGLGLKLGLGFKVGLGFKEGLKVGLGLKLGPGLKLGLGLKLIRVEGKGRYLILIVNSLIGFAGFYAQAVPSALQVDLQGRYVRRDLLCLEMFPYLFFIDRLVISHFNYYSHD</sequence>
<keyword evidence="10" id="KW-1185">Reference proteome</keyword>
<evidence type="ECO:0000256" key="2">
    <source>
        <dbReference type="ARBA" id="ARBA00007200"/>
    </source>
</evidence>
<feature type="transmembrane region" description="Helical" evidence="6">
    <location>
        <begin position="1343"/>
        <end position="1363"/>
    </location>
</feature>
<dbReference type="GO" id="GO:0005262">
    <property type="term" value="F:calcium channel activity"/>
    <property type="evidence" value="ECO:0007669"/>
    <property type="project" value="TreeGrafter"/>
</dbReference>
<dbReference type="InterPro" id="IPR036392">
    <property type="entry name" value="PLAT/LH2_dom_sf"/>
</dbReference>
<dbReference type="Pfam" id="PF20519">
    <property type="entry name" value="Polycystin_dom"/>
    <property type="match status" value="1"/>
</dbReference>
<comment type="similarity">
    <text evidence="2">Belongs to the polycystin family.</text>
</comment>
<comment type="caution">
    <text evidence="9">The sequence shown here is derived from an EMBL/GenBank/DDBJ whole genome shotgun (WGS) entry which is preliminary data.</text>
</comment>
<comment type="subcellular location">
    <subcellularLocation>
        <location evidence="1">Membrane</location>
        <topology evidence="1">Multi-pass membrane protein</topology>
    </subcellularLocation>
</comment>
<evidence type="ECO:0000259" key="8">
    <source>
        <dbReference type="Pfam" id="PF20519"/>
    </source>
</evidence>
<evidence type="ECO:0000259" key="7">
    <source>
        <dbReference type="Pfam" id="PF02010"/>
    </source>
</evidence>
<evidence type="ECO:0000256" key="1">
    <source>
        <dbReference type="ARBA" id="ARBA00004141"/>
    </source>
</evidence>
<dbReference type="GO" id="GO:0016020">
    <property type="term" value="C:membrane"/>
    <property type="evidence" value="ECO:0007669"/>
    <property type="project" value="UniProtKB-SubCell"/>
</dbReference>
<evidence type="ECO:0000256" key="5">
    <source>
        <dbReference type="ARBA" id="ARBA00023136"/>
    </source>
</evidence>
<dbReference type="PANTHER" id="PTHR10877">
    <property type="entry name" value="POLYCYSTIN FAMILY MEMBER"/>
    <property type="match status" value="1"/>
</dbReference>
<evidence type="ECO:0000313" key="10">
    <source>
        <dbReference type="Proteomes" id="UP001186944"/>
    </source>
</evidence>
<dbReference type="Proteomes" id="UP001186944">
    <property type="component" value="Unassembled WGS sequence"/>
</dbReference>
<evidence type="ECO:0000256" key="3">
    <source>
        <dbReference type="ARBA" id="ARBA00022692"/>
    </source>
</evidence>
<evidence type="ECO:0000256" key="4">
    <source>
        <dbReference type="ARBA" id="ARBA00022989"/>
    </source>
</evidence>
<feature type="domain" description="PKD/REJ-like" evidence="7">
    <location>
        <begin position="499"/>
        <end position="777"/>
    </location>
</feature>
<evidence type="ECO:0000256" key="6">
    <source>
        <dbReference type="SAM" id="Phobius"/>
    </source>
</evidence>
<evidence type="ECO:0008006" key="11">
    <source>
        <dbReference type="Google" id="ProtNLM"/>
    </source>
</evidence>
<gene>
    <name evidence="9" type="ORF">FSP39_008050</name>
</gene>
<dbReference type="PANTHER" id="PTHR10877:SF194">
    <property type="entry name" value="LOCATION OF VULVA DEFECTIVE 1"/>
    <property type="match status" value="1"/>
</dbReference>
<keyword evidence="5 6" id="KW-0472">Membrane</keyword>
<dbReference type="InterPro" id="IPR002859">
    <property type="entry name" value="PKD/REJ-like"/>
</dbReference>
<protein>
    <recommendedName>
        <fullName evidence="11">PKD1L2</fullName>
    </recommendedName>
</protein>
<name>A0AA89BT15_PINIB</name>
<dbReference type="GO" id="GO:0050982">
    <property type="term" value="P:detection of mechanical stimulus"/>
    <property type="evidence" value="ECO:0007669"/>
    <property type="project" value="TreeGrafter"/>
</dbReference>
<feature type="domain" description="Polycystin" evidence="8">
    <location>
        <begin position="1457"/>
        <end position="1650"/>
    </location>
</feature>
<organism evidence="9 10">
    <name type="scientific">Pinctada imbricata</name>
    <name type="common">Atlantic pearl-oyster</name>
    <name type="synonym">Pinctada martensii</name>
    <dbReference type="NCBI Taxonomy" id="66713"/>
    <lineage>
        <taxon>Eukaryota</taxon>
        <taxon>Metazoa</taxon>
        <taxon>Spiralia</taxon>
        <taxon>Lophotrochozoa</taxon>
        <taxon>Mollusca</taxon>
        <taxon>Bivalvia</taxon>
        <taxon>Autobranchia</taxon>
        <taxon>Pteriomorphia</taxon>
        <taxon>Pterioida</taxon>
        <taxon>Pterioidea</taxon>
        <taxon>Pteriidae</taxon>
        <taxon>Pinctada</taxon>
    </lineage>
</organism>
<dbReference type="InterPro" id="IPR051223">
    <property type="entry name" value="Polycystin"/>
</dbReference>
<feature type="transmembrane region" description="Helical" evidence="6">
    <location>
        <begin position="1699"/>
        <end position="1720"/>
    </location>
</feature>
<dbReference type="EMBL" id="VSWD01000010">
    <property type="protein sequence ID" value="KAK3089964.1"/>
    <property type="molecule type" value="Genomic_DNA"/>
</dbReference>
<feature type="non-terminal residue" evidence="9">
    <location>
        <position position="1"/>
    </location>
</feature>
<keyword evidence="4 6" id="KW-1133">Transmembrane helix</keyword>